<proteinExistence type="predicted"/>
<sequence>MRTGRHVVHNLHVHLVFVTKYRRRAMTGEMLTRCEEIMQEVCEDFEAELKQFNGEEDHVHLLVHYPPKVQLSKLVNSLKGVSSRYLRKEYDAHVRRHLWGGHFWSGSYFAGSCGGAPLTVVRQYIENQQRPV</sequence>
<dbReference type="AlphaFoldDB" id="A0A918F2I1"/>
<dbReference type="Proteomes" id="UP000656732">
    <property type="component" value="Unassembled WGS sequence"/>
</dbReference>
<dbReference type="Pfam" id="PF01797">
    <property type="entry name" value="Y1_Tnp"/>
    <property type="match status" value="1"/>
</dbReference>
<comment type="caution">
    <text evidence="2">The sequence shown here is derived from an EMBL/GenBank/DDBJ whole genome shotgun (WGS) entry which is preliminary data.</text>
</comment>
<dbReference type="EMBL" id="BMTU01000014">
    <property type="protein sequence ID" value="GGR01148.1"/>
    <property type="molecule type" value="Genomic_DNA"/>
</dbReference>
<reference evidence="2" key="2">
    <citation type="submission" date="2020-09" db="EMBL/GenBank/DDBJ databases">
        <authorList>
            <person name="Sun Q."/>
            <person name="Ohkuma M."/>
        </authorList>
    </citation>
    <scope>NUCLEOTIDE SEQUENCE</scope>
    <source>
        <strain evidence="2">JCM 4403</strain>
    </source>
</reference>
<dbReference type="PANTHER" id="PTHR33360">
    <property type="entry name" value="TRANSPOSASE FOR INSERTION SEQUENCE ELEMENT IS200"/>
    <property type="match status" value="1"/>
</dbReference>
<dbReference type="GO" id="GO:0003677">
    <property type="term" value="F:DNA binding"/>
    <property type="evidence" value="ECO:0007669"/>
    <property type="project" value="InterPro"/>
</dbReference>
<evidence type="ECO:0000313" key="2">
    <source>
        <dbReference type="EMBL" id="GGR01148.1"/>
    </source>
</evidence>
<dbReference type="InterPro" id="IPR002686">
    <property type="entry name" value="Transposase_17"/>
</dbReference>
<dbReference type="InterPro" id="IPR036515">
    <property type="entry name" value="Transposase_17_sf"/>
</dbReference>
<evidence type="ECO:0000259" key="1">
    <source>
        <dbReference type="SMART" id="SM01321"/>
    </source>
</evidence>
<dbReference type="PANTHER" id="PTHR33360:SF2">
    <property type="entry name" value="TRANSPOSASE FOR INSERTION SEQUENCE ELEMENT IS200"/>
    <property type="match status" value="1"/>
</dbReference>
<protein>
    <submittedName>
        <fullName evidence="2">IS200/IS605 family transposase</fullName>
    </submittedName>
</protein>
<dbReference type="GO" id="GO:0004803">
    <property type="term" value="F:transposase activity"/>
    <property type="evidence" value="ECO:0007669"/>
    <property type="project" value="InterPro"/>
</dbReference>
<evidence type="ECO:0000313" key="3">
    <source>
        <dbReference type="Proteomes" id="UP000656732"/>
    </source>
</evidence>
<dbReference type="Gene3D" id="3.30.70.1290">
    <property type="entry name" value="Transposase IS200-like"/>
    <property type="match status" value="1"/>
</dbReference>
<dbReference type="SUPFAM" id="SSF143422">
    <property type="entry name" value="Transposase IS200-like"/>
    <property type="match status" value="1"/>
</dbReference>
<dbReference type="SMART" id="SM01321">
    <property type="entry name" value="Y1_Tnp"/>
    <property type="match status" value="1"/>
</dbReference>
<reference evidence="2" key="1">
    <citation type="journal article" date="2014" name="Int. J. Syst. Evol. Microbiol.">
        <title>Complete genome sequence of Corynebacterium casei LMG S-19264T (=DSM 44701T), isolated from a smear-ripened cheese.</title>
        <authorList>
            <consortium name="US DOE Joint Genome Institute (JGI-PGF)"/>
            <person name="Walter F."/>
            <person name="Albersmeier A."/>
            <person name="Kalinowski J."/>
            <person name="Ruckert C."/>
        </authorList>
    </citation>
    <scope>NUCLEOTIDE SEQUENCE</scope>
    <source>
        <strain evidence="2">JCM 4403</strain>
    </source>
</reference>
<organism evidence="2 3">
    <name type="scientific">Streptomyces pilosus</name>
    <dbReference type="NCBI Taxonomy" id="28893"/>
    <lineage>
        <taxon>Bacteria</taxon>
        <taxon>Bacillati</taxon>
        <taxon>Actinomycetota</taxon>
        <taxon>Actinomycetes</taxon>
        <taxon>Kitasatosporales</taxon>
        <taxon>Streptomycetaceae</taxon>
        <taxon>Streptomyces</taxon>
    </lineage>
</organism>
<accession>A0A918F2I1</accession>
<keyword evidence="3" id="KW-1185">Reference proteome</keyword>
<feature type="domain" description="Transposase IS200-like" evidence="1">
    <location>
        <begin position="8"/>
        <end position="128"/>
    </location>
</feature>
<dbReference type="NCBIfam" id="NF033573">
    <property type="entry name" value="transpos_IS200"/>
    <property type="match status" value="1"/>
</dbReference>
<gene>
    <name evidence="2" type="ORF">GCM10010280_56450</name>
</gene>
<name>A0A918F2I1_9ACTN</name>
<dbReference type="GO" id="GO:0006313">
    <property type="term" value="P:DNA transposition"/>
    <property type="evidence" value="ECO:0007669"/>
    <property type="project" value="InterPro"/>
</dbReference>